<dbReference type="GO" id="GO:0032153">
    <property type="term" value="C:cell division site"/>
    <property type="evidence" value="ECO:0007669"/>
    <property type="project" value="TreeGrafter"/>
</dbReference>
<dbReference type="Gene3D" id="3.30.70.1070">
    <property type="entry name" value="Sporulation related repeat"/>
    <property type="match status" value="1"/>
</dbReference>
<dbReference type="PANTHER" id="PTHR38687">
    <property type="entry name" value="CELL DIVISION PROTEIN DEDD-RELATED"/>
    <property type="match status" value="1"/>
</dbReference>
<protein>
    <submittedName>
        <fullName evidence="4">Sporulation domain protein</fullName>
    </submittedName>
</protein>
<dbReference type="Proteomes" id="UP000001558">
    <property type="component" value="Chromosome"/>
</dbReference>
<evidence type="ECO:0000313" key="4">
    <source>
        <dbReference type="EMBL" id="ABO24170.1"/>
    </source>
</evidence>
<accession>A3QFC2</accession>
<dbReference type="PROSITE" id="PS51724">
    <property type="entry name" value="SPOR"/>
    <property type="match status" value="1"/>
</dbReference>
<keyword evidence="2" id="KW-0472">Membrane</keyword>
<keyword evidence="2" id="KW-0812">Transmembrane</keyword>
<dbReference type="eggNOG" id="COG3147">
    <property type="taxonomic scope" value="Bacteria"/>
</dbReference>
<feature type="compositionally biased region" description="Low complexity" evidence="1">
    <location>
        <begin position="82"/>
        <end position="95"/>
    </location>
</feature>
<dbReference type="KEGG" id="slo:Shew_2304"/>
<feature type="compositionally biased region" description="Basic and acidic residues" evidence="1">
    <location>
        <begin position="98"/>
        <end position="119"/>
    </location>
</feature>
<dbReference type="HOGENOM" id="CLU_068683_1_1_6"/>
<evidence type="ECO:0000256" key="1">
    <source>
        <dbReference type="SAM" id="MobiDB-lite"/>
    </source>
</evidence>
<feature type="transmembrane region" description="Helical" evidence="2">
    <location>
        <begin position="20"/>
        <end position="39"/>
    </location>
</feature>
<dbReference type="Pfam" id="PF05036">
    <property type="entry name" value="SPOR"/>
    <property type="match status" value="1"/>
</dbReference>
<dbReference type="InterPro" id="IPR036680">
    <property type="entry name" value="SPOR-like_sf"/>
</dbReference>
<gene>
    <name evidence="4" type="ordered locus">Shew_2304</name>
</gene>
<feature type="domain" description="SPOR" evidence="3">
    <location>
        <begin position="138"/>
        <end position="217"/>
    </location>
</feature>
<dbReference type="GO" id="GO:0042834">
    <property type="term" value="F:peptidoglycan binding"/>
    <property type="evidence" value="ECO:0007669"/>
    <property type="project" value="InterPro"/>
</dbReference>
<evidence type="ECO:0000256" key="2">
    <source>
        <dbReference type="SAM" id="Phobius"/>
    </source>
</evidence>
<dbReference type="RefSeq" id="WP_011866101.1">
    <property type="nucleotide sequence ID" value="NC_009092.1"/>
</dbReference>
<dbReference type="GO" id="GO:0032506">
    <property type="term" value="P:cytokinetic process"/>
    <property type="evidence" value="ECO:0007669"/>
    <property type="project" value="TreeGrafter"/>
</dbReference>
<keyword evidence="5" id="KW-1185">Reference proteome</keyword>
<evidence type="ECO:0000259" key="3">
    <source>
        <dbReference type="PROSITE" id="PS51724"/>
    </source>
</evidence>
<dbReference type="InterPro" id="IPR052521">
    <property type="entry name" value="Cell_div_SPOR-domain"/>
</dbReference>
<dbReference type="EMBL" id="CP000606">
    <property type="protein sequence ID" value="ABO24170.1"/>
    <property type="molecule type" value="Genomic_DNA"/>
</dbReference>
<sequence length="221" mass="24265">MQVDEVEVKQEKVSSQFQNRLVGIIVLVALGVIFLPDILDGKKQHQEEQFAEIPLRPQAESRLDEQESITAIDLSEQQAQFDQQVSSQADSANVAKTSEPKTSEAKTSEAKTSEAKTSEARQTPAKVTQAKATESKVEVASSAYTLQLGSFKNADNVNALVKRLRGEGYRAYTVPQKPVDGQLTKVFVGPDISKSKLQKLQTKLDKFTGLKSAVVDYNPLL</sequence>
<dbReference type="STRING" id="323850.Shew_2304"/>
<dbReference type="AlphaFoldDB" id="A3QFC2"/>
<dbReference type="SUPFAM" id="SSF110997">
    <property type="entry name" value="Sporulation related repeat"/>
    <property type="match status" value="1"/>
</dbReference>
<keyword evidence="2" id="KW-1133">Transmembrane helix</keyword>
<organism evidence="4 5">
    <name type="scientific">Shewanella loihica (strain ATCC BAA-1088 / PV-4)</name>
    <dbReference type="NCBI Taxonomy" id="323850"/>
    <lineage>
        <taxon>Bacteria</taxon>
        <taxon>Pseudomonadati</taxon>
        <taxon>Pseudomonadota</taxon>
        <taxon>Gammaproteobacteria</taxon>
        <taxon>Alteromonadales</taxon>
        <taxon>Shewanellaceae</taxon>
        <taxon>Shewanella</taxon>
    </lineage>
</organism>
<dbReference type="PANTHER" id="PTHR38687:SF1">
    <property type="entry name" value="CELL DIVISION PROTEIN DEDD"/>
    <property type="match status" value="1"/>
</dbReference>
<proteinExistence type="predicted"/>
<evidence type="ECO:0000313" key="5">
    <source>
        <dbReference type="Proteomes" id="UP000001558"/>
    </source>
</evidence>
<feature type="region of interest" description="Disordered" evidence="1">
    <location>
        <begin position="82"/>
        <end position="134"/>
    </location>
</feature>
<reference evidence="4 5" key="1">
    <citation type="submission" date="2007-03" db="EMBL/GenBank/DDBJ databases">
        <title>Complete sequence of Shewanella loihica PV-4.</title>
        <authorList>
            <consortium name="US DOE Joint Genome Institute"/>
            <person name="Copeland A."/>
            <person name="Lucas S."/>
            <person name="Lapidus A."/>
            <person name="Barry K."/>
            <person name="Detter J.C."/>
            <person name="Glavina del Rio T."/>
            <person name="Hammon N."/>
            <person name="Israni S."/>
            <person name="Dalin E."/>
            <person name="Tice H."/>
            <person name="Pitluck S."/>
            <person name="Chain P."/>
            <person name="Malfatti S."/>
            <person name="Shin M."/>
            <person name="Vergez L."/>
            <person name="Schmutz J."/>
            <person name="Larimer F."/>
            <person name="Land M."/>
            <person name="Hauser L."/>
            <person name="Kyrpides N."/>
            <person name="Mikhailova N."/>
            <person name="Romine M.F."/>
            <person name="Serres G."/>
            <person name="Fredrickson J."/>
            <person name="Tiedje J."/>
            <person name="Richardson P."/>
        </authorList>
    </citation>
    <scope>NUCLEOTIDE SEQUENCE [LARGE SCALE GENOMIC DNA]</scope>
    <source>
        <strain evidence="5">ATCC BAA-1088 / PV-4</strain>
    </source>
</reference>
<dbReference type="GO" id="GO:0030428">
    <property type="term" value="C:cell septum"/>
    <property type="evidence" value="ECO:0007669"/>
    <property type="project" value="TreeGrafter"/>
</dbReference>
<dbReference type="OrthoDB" id="7069135at2"/>
<name>A3QFC2_SHELP</name>
<dbReference type="InterPro" id="IPR007730">
    <property type="entry name" value="SPOR-like_dom"/>
</dbReference>
<dbReference type="NCBIfam" id="NF008641">
    <property type="entry name" value="PRK11633.1"/>
    <property type="match status" value="1"/>
</dbReference>